<reference evidence="1 2" key="1">
    <citation type="submission" date="2013-07" db="EMBL/GenBank/DDBJ databases">
        <authorList>
            <consortium name="DOE Joint Genome Institute"/>
            <person name="Eisen J."/>
            <person name="Huntemann M."/>
            <person name="Han J."/>
            <person name="Chen A."/>
            <person name="Kyrpides N."/>
            <person name="Mavromatis K."/>
            <person name="Markowitz V."/>
            <person name="Palaniappan K."/>
            <person name="Ivanova N."/>
            <person name="Schaumberg A."/>
            <person name="Pati A."/>
            <person name="Liolios K."/>
            <person name="Nordberg H.P."/>
            <person name="Cantor M.N."/>
            <person name="Hua S.X."/>
            <person name="Woyke T."/>
        </authorList>
    </citation>
    <scope>NUCLEOTIDE SEQUENCE [LARGE SCALE GENOMIC DNA]</scope>
    <source>
        <strain evidence="1 2">DSM 44712</strain>
    </source>
</reference>
<accession>A0A010YPC8</accession>
<name>A0A010YPC8_9ACTN</name>
<evidence type="ECO:0000313" key="2">
    <source>
        <dbReference type="Proteomes" id="UP000021053"/>
    </source>
</evidence>
<keyword evidence="2" id="KW-1185">Reference proteome</keyword>
<evidence type="ECO:0000313" key="1">
    <source>
        <dbReference type="EMBL" id="EXG82045.1"/>
    </source>
</evidence>
<comment type="caution">
    <text evidence="1">The sequence shown here is derived from an EMBL/GenBank/DDBJ whole genome shotgun (WGS) entry which is preliminary data.</text>
</comment>
<proteinExistence type="predicted"/>
<dbReference type="HOGENOM" id="CLU_2664936_0_0_11"/>
<dbReference type="EMBL" id="JFBT01000001">
    <property type="protein sequence ID" value="EXG82045.1"/>
    <property type="molecule type" value="Genomic_DNA"/>
</dbReference>
<sequence length="75" mass="7990">MGPMLTPRDGLLGGDRLRTSNTVAMIRQPDGRVRPLLFDSSPLLPSAVMGVLSVAMLMHLAERQTSSALRSSKGA</sequence>
<organism evidence="1 2">
    <name type="scientific">Cryptosporangium arvum DSM 44712</name>
    <dbReference type="NCBI Taxonomy" id="927661"/>
    <lineage>
        <taxon>Bacteria</taxon>
        <taxon>Bacillati</taxon>
        <taxon>Actinomycetota</taxon>
        <taxon>Actinomycetes</taxon>
        <taxon>Cryptosporangiales</taxon>
        <taxon>Cryptosporangiaceae</taxon>
        <taxon>Cryptosporangium</taxon>
    </lineage>
</organism>
<dbReference type="Proteomes" id="UP000021053">
    <property type="component" value="Unassembled WGS sequence"/>
</dbReference>
<dbReference type="AlphaFoldDB" id="A0A010YPC8"/>
<gene>
    <name evidence="1" type="ORF">CryarDRAFT_3177</name>
</gene>
<protein>
    <submittedName>
        <fullName evidence="1">Uncharacterized protein</fullName>
    </submittedName>
</protein>